<dbReference type="GO" id="GO:0016020">
    <property type="term" value="C:membrane"/>
    <property type="evidence" value="ECO:0007669"/>
    <property type="project" value="UniProtKB-SubCell"/>
</dbReference>
<feature type="domain" description="EamA" evidence="6">
    <location>
        <begin position="147"/>
        <end position="279"/>
    </location>
</feature>
<dbReference type="EMBL" id="LAQT01000001">
    <property type="protein sequence ID" value="KPC55118.1"/>
    <property type="molecule type" value="Genomic_DNA"/>
</dbReference>
<protein>
    <submittedName>
        <fullName evidence="7">Putative inner membrane transporter yiJE</fullName>
    </submittedName>
</protein>
<keyword evidence="4 5" id="KW-0472">Membrane</keyword>
<dbReference type="Pfam" id="PF00892">
    <property type="entry name" value="EamA"/>
    <property type="match status" value="2"/>
</dbReference>
<dbReference type="InterPro" id="IPR000620">
    <property type="entry name" value="EamA_dom"/>
</dbReference>
<dbReference type="RefSeq" id="WP_053935849.1">
    <property type="nucleotide sequence ID" value="NZ_LAQT01000001.1"/>
</dbReference>
<feature type="transmembrane region" description="Helical" evidence="5">
    <location>
        <begin position="92"/>
        <end position="110"/>
    </location>
</feature>
<name>A0A0N0GQW9_9NEIS</name>
<proteinExistence type="predicted"/>
<evidence type="ECO:0000256" key="2">
    <source>
        <dbReference type="ARBA" id="ARBA00022692"/>
    </source>
</evidence>
<feature type="transmembrane region" description="Helical" evidence="5">
    <location>
        <begin position="233"/>
        <end position="254"/>
    </location>
</feature>
<evidence type="ECO:0000256" key="4">
    <source>
        <dbReference type="ARBA" id="ARBA00023136"/>
    </source>
</evidence>
<evidence type="ECO:0000256" key="5">
    <source>
        <dbReference type="SAM" id="Phobius"/>
    </source>
</evidence>
<reference evidence="7 8" key="1">
    <citation type="submission" date="2015-07" db="EMBL/GenBank/DDBJ databases">
        <title>Draft genome sequence of the Amantichitinum ursilacus IGB-41, a new chitin-degrading bacterium.</title>
        <authorList>
            <person name="Kirstahler P."/>
            <person name="Guenther M."/>
            <person name="Grumaz C."/>
            <person name="Rupp S."/>
            <person name="Zibek S."/>
            <person name="Sohn K."/>
        </authorList>
    </citation>
    <scope>NUCLEOTIDE SEQUENCE [LARGE SCALE GENOMIC DNA]</scope>
    <source>
        <strain evidence="7 8">IGB-41</strain>
    </source>
</reference>
<keyword evidence="8" id="KW-1185">Reference proteome</keyword>
<dbReference type="PATRIC" id="fig|857265.3.peg.131"/>
<dbReference type="Proteomes" id="UP000037939">
    <property type="component" value="Unassembled WGS sequence"/>
</dbReference>
<organism evidence="7 8">
    <name type="scientific">Amantichitinum ursilacus</name>
    <dbReference type="NCBI Taxonomy" id="857265"/>
    <lineage>
        <taxon>Bacteria</taxon>
        <taxon>Pseudomonadati</taxon>
        <taxon>Pseudomonadota</taxon>
        <taxon>Betaproteobacteria</taxon>
        <taxon>Neisseriales</taxon>
        <taxon>Chitinibacteraceae</taxon>
        <taxon>Amantichitinum</taxon>
    </lineage>
</organism>
<accession>A0A0N0GQW9</accession>
<evidence type="ECO:0000259" key="6">
    <source>
        <dbReference type="Pfam" id="PF00892"/>
    </source>
</evidence>
<comment type="subcellular location">
    <subcellularLocation>
        <location evidence="1">Membrane</location>
        <topology evidence="1">Multi-pass membrane protein</topology>
    </subcellularLocation>
</comment>
<dbReference type="InterPro" id="IPR037185">
    <property type="entry name" value="EmrE-like"/>
</dbReference>
<evidence type="ECO:0000256" key="1">
    <source>
        <dbReference type="ARBA" id="ARBA00004141"/>
    </source>
</evidence>
<evidence type="ECO:0000256" key="3">
    <source>
        <dbReference type="ARBA" id="ARBA00022989"/>
    </source>
</evidence>
<feature type="transmembrane region" description="Helical" evidence="5">
    <location>
        <begin position="61"/>
        <end position="86"/>
    </location>
</feature>
<keyword evidence="2 5" id="KW-0812">Transmembrane</keyword>
<feature type="domain" description="EamA" evidence="6">
    <location>
        <begin position="6"/>
        <end position="133"/>
    </location>
</feature>
<evidence type="ECO:0000313" key="7">
    <source>
        <dbReference type="EMBL" id="KPC55118.1"/>
    </source>
</evidence>
<dbReference type="PANTHER" id="PTHR32322">
    <property type="entry name" value="INNER MEMBRANE TRANSPORTER"/>
    <property type="match status" value="1"/>
</dbReference>
<feature type="transmembrane region" description="Helical" evidence="5">
    <location>
        <begin position="176"/>
        <end position="198"/>
    </location>
</feature>
<dbReference type="AlphaFoldDB" id="A0A0N0GQW9"/>
<feature type="transmembrane region" description="Helical" evidence="5">
    <location>
        <begin position="260"/>
        <end position="279"/>
    </location>
</feature>
<sequence>MPALELIVLGAIWGASFLFMRVGTPEFGPLPLILVRVGVACLVLLPVMAQAAARQQVRKNWWALLVVGATNSALPFCLFAWSTLYLNAGMDAILNATTPLWGALIAYVWLKTPLTRDQSLGMLLGVTGVIILAWPTVQHGQASTLPAMLAVLLATASYGFSGHYSRRHLGDVSPYVNAWGSQFFATLLLALPALWLWPQHAPDTHAWAAVLTLGLLCTGLAYVIFFRLIRARGAAFAISVTFLIPLFGVTWGALFLAEPVGFELVIGGAVILVGIAMTTGKLKLLPQRWATA</sequence>
<dbReference type="Gene3D" id="1.10.3730.20">
    <property type="match status" value="1"/>
</dbReference>
<feature type="transmembrane region" description="Helical" evidence="5">
    <location>
        <begin position="204"/>
        <end position="226"/>
    </location>
</feature>
<dbReference type="STRING" id="857265.WG78_00625"/>
<feature type="transmembrane region" description="Helical" evidence="5">
    <location>
        <begin position="30"/>
        <end position="49"/>
    </location>
</feature>
<dbReference type="OrthoDB" id="9810556at2"/>
<feature type="transmembrane region" description="Helical" evidence="5">
    <location>
        <begin position="119"/>
        <end position="137"/>
    </location>
</feature>
<comment type="caution">
    <text evidence="7">The sequence shown here is derived from an EMBL/GenBank/DDBJ whole genome shotgun (WGS) entry which is preliminary data.</text>
</comment>
<evidence type="ECO:0000313" key="8">
    <source>
        <dbReference type="Proteomes" id="UP000037939"/>
    </source>
</evidence>
<feature type="transmembrane region" description="Helical" evidence="5">
    <location>
        <begin position="143"/>
        <end position="164"/>
    </location>
</feature>
<dbReference type="SUPFAM" id="SSF103481">
    <property type="entry name" value="Multidrug resistance efflux transporter EmrE"/>
    <property type="match status" value="2"/>
</dbReference>
<gene>
    <name evidence="7" type="primary">yijE</name>
    <name evidence="7" type="ORF">WG78_00625</name>
</gene>
<keyword evidence="3 5" id="KW-1133">Transmembrane helix</keyword>
<dbReference type="PANTHER" id="PTHR32322:SF9">
    <property type="entry name" value="AMINO-ACID METABOLITE EFFLUX PUMP-RELATED"/>
    <property type="match status" value="1"/>
</dbReference>
<dbReference type="InterPro" id="IPR050638">
    <property type="entry name" value="AA-Vitamin_Transporters"/>
</dbReference>